<comment type="similarity">
    <text evidence="1">Belongs to the LysR transcriptional regulatory family.</text>
</comment>
<evidence type="ECO:0000256" key="5">
    <source>
        <dbReference type="SAM" id="MobiDB-lite"/>
    </source>
</evidence>
<dbReference type="OrthoDB" id="9808620at2"/>
<dbReference type="InterPro" id="IPR000847">
    <property type="entry name" value="LysR_HTH_N"/>
</dbReference>
<evidence type="ECO:0000256" key="4">
    <source>
        <dbReference type="ARBA" id="ARBA00023163"/>
    </source>
</evidence>
<evidence type="ECO:0000256" key="2">
    <source>
        <dbReference type="ARBA" id="ARBA00023015"/>
    </source>
</evidence>
<dbReference type="PROSITE" id="PS50931">
    <property type="entry name" value="HTH_LYSR"/>
    <property type="match status" value="1"/>
</dbReference>
<keyword evidence="2" id="KW-0805">Transcription regulation</keyword>
<dbReference type="GO" id="GO:0000976">
    <property type="term" value="F:transcription cis-regulatory region binding"/>
    <property type="evidence" value="ECO:0007669"/>
    <property type="project" value="TreeGrafter"/>
</dbReference>
<reference evidence="7" key="1">
    <citation type="submission" date="2019-09" db="EMBL/GenBank/DDBJ databases">
        <authorList>
            <person name="Teo W.F.A."/>
            <person name="Duangmal K."/>
        </authorList>
    </citation>
    <scope>NUCLEOTIDE SEQUENCE [LARGE SCALE GENOMIC DNA]</scope>
    <source>
        <strain evidence="7">K81G1</strain>
    </source>
</reference>
<dbReference type="RefSeq" id="WP_144745533.1">
    <property type="nucleotide sequence ID" value="NZ_VMNW02000003.1"/>
</dbReference>
<dbReference type="InterPro" id="IPR005119">
    <property type="entry name" value="LysR_subst-bd"/>
</dbReference>
<feature type="region of interest" description="Disordered" evidence="5">
    <location>
        <begin position="312"/>
        <end position="346"/>
    </location>
</feature>
<accession>A0A5N0VMN8</accession>
<dbReference type="PANTHER" id="PTHR30126">
    <property type="entry name" value="HTH-TYPE TRANSCRIPTIONAL REGULATOR"/>
    <property type="match status" value="1"/>
</dbReference>
<dbReference type="Gene3D" id="3.40.190.10">
    <property type="entry name" value="Periplasmic binding protein-like II"/>
    <property type="match status" value="2"/>
</dbReference>
<dbReference type="Pfam" id="PF00126">
    <property type="entry name" value="HTH_1"/>
    <property type="match status" value="1"/>
</dbReference>
<evidence type="ECO:0000259" key="6">
    <source>
        <dbReference type="PROSITE" id="PS50931"/>
    </source>
</evidence>
<comment type="caution">
    <text evidence="7">The sequence shown here is derived from an EMBL/GenBank/DDBJ whole genome shotgun (WGS) entry which is preliminary data.</text>
</comment>
<keyword evidence="8" id="KW-1185">Reference proteome</keyword>
<evidence type="ECO:0000313" key="7">
    <source>
        <dbReference type="EMBL" id="KAA9166052.1"/>
    </source>
</evidence>
<dbReference type="Pfam" id="PF03466">
    <property type="entry name" value="LysR_substrate"/>
    <property type="match status" value="1"/>
</dbReference>
<dbReference type="Gene3D" id="1.10.10.10">
    <property type="entry name" value="Winged helix-like DNA-binding domain superfamily/Winged helix DNA-binding domain"/>
    <property type="match status" value="1"/>
</dbReference>
<dbReference type="SUPFAM" id="SSF46785">
    <property type="entry name" value="Winged helix' DNA-binding domain"/>
    <property type="match status" value="1"/>
</dbReference>
<dbReference type="InterPro" id="IPR036388">
    <property type="entry name" value="WH-like_DNA-bd_sf"/>
</dbReference>
<dbReference type="PANTHER" id="PTHR30126:SF39">
    <property type="entry name" value="HTH-TYPE TRANSCRIPTIONAL REGULATOR CYSL"/>
    <property type="match status" value="1"/>
</dbReference>
<dbReference type="AlphaFoldDB" id="A0A5N0VMN8"/>
<evidence type="ECO:0000256" key="1">
    <source>
        <dbReference type="ARBA" id="ARBA00009437"/>
    </source>
</evidence>
<dbReference type="GO" id="GO:0003700">
    <property type="term" value="F:DNA-binding transcription factor activity"/>
    <property type="evidence" value="ECO:0007669"/>
    <property type="project" value="InterPro"/>
</dbReference>
<proteinExistence type="inferred from homology"/>
<keyword evidence="4" id="KW-0804">Transcription</keyword>
<dbReference type="Proteomes" id="UP000319769">
    <property type="component" value="Unassembled WGS sequence"/>
</dbReference>
<evidence type="ECO:0000313" key="8">
    <source>
        <dbReference type="Proteomes" id="UP000319769"/>
    </source>
</evidence>
<feature type="domain" description="HTH lysR-type" evidence="6">
    <location>
        <begin position="8"/>
        <end position="65"/>
    </location>
</feature>
<dbReference type="InterPro" id="IPR036390">
    <property type="entry name" value="WH_DNA-bd_sf"/>
</dbReference>
<dbReference type="SUPFAM" id="SSF53850">
    <property type="entry name" value="Periplasmic binding protein-like II"/>
    <property type="match status" value="1"/>
</dbReference>
<sequence>MVLPSKMPQLADLDLLLSVERYGSVGKAAQAHSLSQPAASIRISAMERRLGLRLLDRSPAGSKLTEDGEMLAKYARNVMQAARELLEFGSGARSSEAKRLRVAGSPAISEHLIPEWLNRSRFSFGEARVEVRTGSVDTLRRLIRTSHVDLAFIDGWCQAGPPGRQQPRDELVTRYICDDELAVVVGSKHPWAVRATPLTVRELAAAPLVVRERGSGLREFTDELLGTAGAPESYVEFPSTGAIKQAVANSRRVTVLNVSTVRSELAEGRLHLVPVDQEMPAKPIYAAWSERRGLPEYAGELVEIAASKGSPVPVLVPGQKPREAGPRKRTRPSKPGLSIDVHESIA</sequence>
<keyword evidence="3" id="KW-0238">DNA-binding</keyword>
<evidence type="ECO:0000256" key="3">
    <source>
        <dbReference type="ARBA" id="ARBA00023125"/>
    </source>
</evidence>
<name>A0A5N0VMN8_9PSEU</name>
<gene>
    <name evidence="7" type="ORF">FPZ12_003620</name>
</gene>
<organism evidence="7 8">
    <name type="scientific">Amycolatopsis acidicola</name>
    <dbReference type="NCBI Taxonomy" id="2596893"/>
    <lineage>
        <taxon>Bacteria</taxon>
        <taxon>Bacillati</taxon>
        <taxon>Actinomycetota</taxon>
        <taxon>Actinomycetes</taxon>
        <taxon>Pseudonocardiales</taxon>
        <taxon>Pseudonocardiaceae</taxon>
        <taxon>Amycolatopsis</taxon>
    </lineage>
</organism>
<dbReference type="EMBL" id="VMNW02000003">
    <property type="protein sequence ID" value="KAA9166052.1"/>
    <property type="molecule type" value="Genomic_DNA"/>
</dbReference>
<protein>
    <submittedName>
        <fullName evidence="7">LysR family transcriptional regulator</fullName>
    </submittedName>
</protein>